<dbReference type="PROSITE" id="PS51781">
    <property type="entry name" value="SH3B"/>
    <property type="match status" value="1"/>
</dbReference>
<proteinExistence type="predicted"/>
<dbReference type="Pfam" id="PF08239">
    <property type="entry name" value="SH3_3"/>
    <property type="match status" value="1"/>
</dbReference>
<evidence type="ECO:0000259" key="2">
    <source>
        <dbReference type="PROSITE" id="PS51781"/>
    </source>
</evidence>
<dbReference type="InterPro" id="IPR003646">
    <property type="entry name" value="SH3-like_bac-type"/>
</dbReference>
<dbReference type="Proteomes" id="UP000324325">
    <property type="component" value="Unassembled WGS sequence"/>
</dbReference>
<reference evidence="3 4" key="1">
    <citation type="submission" date="2019-08" db="EMBL/GenBank/DDBJ databases">
        <authorList>
            <person name="Duncan S."/>
            <person name="Walker A."/>
        </authorList>
    </citation>
    <scope>NUCLEOTIDE SEQUENCE [LARGE SCALE GENOMIC DNA]</scope>
    <source>
        <strain evidence="3 4">L2-21</strain>
    </source>
</reference>
<feature type="signal peptide" evidence="1">
    <location>
        <begin position="1"/>
        <end position="30"/>
    </location>
</feature>
<organism evidence="3 4">
    <name type="scientific">Agathobacter rectalis</name>
    <dbReference type="NCBI Taxonomy" id="39491"/>
    <lineage>
        <taxon>Bacteria</taxon>
        <taxon>Bacillati</taxon>
        <taxon>Bacillota</taxon>
        <taxon>Clostridia</taxon>
        <taxon>Lachnospirales</taxon>
        <taxon>Lachnospiraceae</taxon>
        <taxon>Agathobacter</taxon>
    </lineage>
</organism>
<comment type="caution">
    <text evidence="3">The sequence shown here is derived from an EMBL/GenBank/DDBJ whole genome shotgun (WGS) entry which is preliminary data.</text>
</comment>
<dbReference type="Gene3D" id="2.30.30.40">
    <property type="entry name" value="SH3 Domains"/>
    <property type="match status" value="1"/>
</dbReference>
<gene>
    <name evidence="3" type="ORF">FYL37_13350</name>
</gene>
<feature type="domain" description="SH3b" evidence="2">
    <location>
        <begin position="54"/>
        <end position="115"/>
    </location>
</feature>
<evidence type="ECO:0000313" key="4">
    <source>
        <dbReference type="Proteomes" id="UP000324325"/>
    </source>
</evidence>
<protein>
    <submittedName>
        <fullName evidence="3">SH3 domain-containing protein</fullName>
    </submittedName>
</protein>
<evidence type="ECO:0000313" key="3">
    <source>
        <dbReference type="EMBL" id="TYL56283.1"/>
    </source>
</evidence>
<keyword evidence="1" id="KW-0732">Signal</keyword>
<reference evidence="3 4" key="2">
    <citation type="submission" date="2019-09" db="EMBL/GenBank/DDBJ databases">
        <title>Strain-level analysis of Eubacterium rectale using genomes from metagenomes.</title>
        <authorList>
            <person name="Karcher N."/>
            <person name="Segata N."/>
        </authorList>
    </citation>
    <scope>NUCLEOTIDE SEQUENCE [LARGE SCALE GENOMIC DNA]</scope>
    <source>
        <strain evidence="3 4">L2-21</strain>
    </source>
</reference>
<dbReference type="EMBL" id="VSTG01000022">
    <property type="protein sequence ID" value="TYL56283.1"/>
    <property type="molecule type" value="Genomic_DNA"/>
</dbReference>
<feature type="chain" id="PRO_5024359502" evidence="1">
    <location>
        <begin position="31"/>
        <end position="115"/>
    </location>
</feature>
<name>A0A5S4VDB5_9FIRM</name>
<dbReference type="AlphaFoldDB" id="A0A5S4VDB5"/>
<accession>A0A5S4VDB5</accession>
<sequence length="115" mass="12851">MFMKKQMITLAMTMLIGTTSVFGDATSVQAAENNLVLDGSQMTEEIAERALGKLTYYEVTVTRTAIRSGAGSTYSVLQYAYKGELYKKIGESGNWIKIKYGTKYGYLNKSYLKKK</sequence>
<evidence type="ECO:0000256" key="1">
    <source>
        <dbReference type="SAM" id="SignalP"/>
    </source>
</evidence>